<keyword evidence="3 6" id="KW-0694">RNA-binding</keyword>
<dbReference type="GO" id="GO:0006412">
    <property type="term" value="P:translation"/>
    <property type="evidence" value="ECO:0007669"/>
    <property type="project" value="UniProtKB-UniRule"/>
</dbReference>
<dbReference type="Pfam" id="PF00416">
    <property type="entry name" value="Ribosomal_S13"/>
    <property type="match status" value="1"/>
</dbReference>
<dbReference type="InterPro" id="IPR001892">
    <property type="entry name" value="Ribosomal_uS13"/>
</dbReference>
<dbReference type="NCBIfam" id="NF003140">
    <property type="entry name" value="PRK04053.1"/>
    <property type="match status" value="1"/>
</dbReference>
<organism evidence="8 9">
    <name type="scientific">Methermicoccus shengliensis</name>
    <dbReference type="NCBI Taxonomy" id="660064"/>
    <lineage>
        <taxon>Archaea</taxon>
        <taxon>Methanobacteriati</taxon>
        <taxon>Methanobacteriota</taxon>
        <taxon>Stenosarchaea group</taxon>
        <taxon>Methanomicrobia</taxon>
        <taxon>Methanosarcinales</taxon>
        <taxon>Methermicoccaceae</taxon>
        <taxon>Methermicoccus</taxon>
    </lineage>
</organism>
<evidence type="ECO:0000256" key="1">
    <source>
        <dbReference type="ARBA" id="ARBA00008080"/>
    </source>
</evidence>
<dbReference type="PIRSF" id="PIRSF002134">
    <property type="entry name" value="Ribosomal_S13"/>
    <property type="match status" value="1"/>
</dbReference>
<reference evidence="8" key="1">
    <citation type="journal article" date="2020" name="bioRxiv">
        <title>A rank-normalized archaeal taxonomy based on genome phylogeny resolves widespread incomplete and uneven classifications.</title>
        <authorList>
            <person name="Rinke C."/>
            <person name="Chuvochina M."/>
            <person name="Mussig A.J."/>
            <person name="Chaumeil P.-A."/>
            <person name="Waite D.W."/>
            <person name="Whitman W.B."/>
            <person name="Parks D.H."/>
            <person name="Hugenholtz P."/>
        </authorList>
    </citation>
    <scope>NUCLEOTIDE SEQUENCE</scope>
    <source>
        <strain evidence="8">UBA12518</strain>
    </source>
</reference>
<dbReference type="PROSITE" id="PS00646">
    <property type="entry name" value="RIBOSOMAL_S13_1"/>
    <property type="match status" value="1"/>
</dbReference>
<dbReference type="PROSITE" id="PS50159">
    <property type="entry name" value="RIBOSOMAL_S13_2"/>
    <property type="match status" value="1"/>
</dbReference>
<evidence type="ECO:0000256" key="3">
    <source>
        <dbReference type="ARBA" id="ARBA00022884"/>
    </source>
</evidence>
<dbReference type="InterPro" id="IPR019977">
    <property type="entry name" value="Ribosomal_uS13_archaeal"/>
</dbReference>
<comment type="subunit">
    <text evidence="6">Part of the 30S ribosomal subunit. Forms a loose heterodimer with protein S19. Forms two bridges to the 50S subunit in the 70S ribosome.</text>
</comment>
<comment type="function">
    <text evidence="6">Located at the top of the head of the 30S subunit, it contacts several helices of the 16S rRNA. In the 70S ribosome it contacts the 23S rRNA (bridge B1a) and protein L5 of the 50S subunit (bridge B1b), connecting the 2 subunits; these bridges are implicated in subunit movement.</text>
</comment>
<evidence type="ECO:0000313" key="8">
    <source>
        <dbReference type="EMBL" id="HIH69147.1"/>
    </source>
</evidence>
<dbReference type="InterPro" id="IPR010979">
    <property type="entry name" value="Ribosomal_uS13-like_H2TH"/>
</dbReference>
<dbReference type="SUPFAM" id="SSF46946">
    <property type="entry name" value="S13-like H2TH domain"/>
    <property type="match status" value="1"/>
</dbReference>
<evidence type="ECO:0000256" key="4">
    <source>
        <dbReference type="ARBA" id="ARBA00022980"/>
    </source>
</evidence>
<proteinExistence type="inferred from homology"/>
<evidence type="ECO:0000256" key="6">
    <source>
        <dbReference type="HAMAP-Rule" id="MF_01315"/>
    </source>
</evidence>
<dbReference type="NCBIfam" id="TIGR03629">
    <property type="entry name" value="uS13_arch"/>
    <property type="match status" value="1"/>
</dbReference>
<dbReference type="PANTHER" id="PTHR10871">
    <property type="entry name" value="30S RIBOSOMAL PROTEIN S13/40S RIBOSOMAL PROTEIN S18"/>
    <property type="match status" value="1"/>
</dbReference>
<dbReference type="Proteomes" id="UP000600363">
    <property type="component" value="Unassembled WGS sequence"/>
</dbReference>
<dbReference type="HAMAP" id="MF_01315">
    <property type="entry name" value="Ribosomal_uS13"/>
    <property type="match status" value="1"/>
</dbReference>
<dbReference type="Gene3D" id="4.10.910.10">
    <property type="entry name" value="30s ribosomal protein s13, domain 2"/>
    <property type="match status" value="1"/>
</dbReference>
<gene>
    <name evidence="6" type="primary">rps13</name>
    <name evidence="8" type="ORF">HA299_00770</name>
</gene>
<dbReference type="InterPro" id="IPR027437">
    <property type="entry name" value="Rbsml_uS13_C"/>
</dbReference>
<keyword evidence="5 6" id="KW-0687">Ribonucleoprotein</keyword>
<dbReference type="GO" id="GO:0005829">
    <property type="term" value="C:cytosol"/>
    <property type="evidence" value="ECO:0007669"/>
    <property type="project" value="TreeGrafter"/>
</dbReference>
<dbReference type="Gene3D" id="1.10.8.50">
    <property type="match status" value="1"/>
</dbReference>
<protein>
    <recommendedName>
        <fullName evidence="6">Small ribosomal subunit protein uS13</fullName>
    </recommendedName>
</protein>
<dbReference type="PANTHER" id="PTHR10871:SF3">
    <property type="entry name" value="SMALL RIBOSOMAL SUBUNIT PROTEIN US13"/>
    <property type="match status" value="1"/>
</dbReference>
<dbReference type="FunFam" id="1.10.8.50:FF:000001">
    <property type="entry name" value="30S ribosomal protein S13"/>
    <property type="match status" value="1"/>
</dbReference>
<evidence type="ECO:0000313" key="9">
    <source>
        <dbReference type="Proteomes" id="UP000600363"/>
    </source>
</evidence>
<dbReference type="GO" id="GO:0015935">
    <property type="term" value="C:small ribosomal subunit"/>
    <property type="evidence" value="ECO:0007669"/>
    <property type="project" value="TreeGrafter"/>
</dbReference>
<dbReference type="EMBL" id="DUIH01000002">
    <property type="protein sequence ID" value="HIH69147.1"/>
    <property type="molecule type" value="Genomic_DNA"/>
</dbReference>
<accession>A0A832RVZ9</accession>
<dbReference type="AlphaFoldDB" id="A0A832RVZ9"/>
<keyword evidence="2 6" id="KW-0699">rRNA-binding</keyword>
<evidence type="ECO:0000256" key="7">
    <source>
        <dbReference type="RuleBase" id="RU003830"/>
    </source>
</evidence>
<keyword evidence="4 6" id="KW-0689">Ribosomal protein</keyword>
<comment type="caution">
    <text evidence="8">The sequence shown here is derived from an EMBL/GenBank/DDBJ whole genome shotgun (WGS) entry which is preliminary data.</text>
</comment>
<name>A0A832RVZ9_9EURY</name>
<evidence type="ECO:0000256" key="5">
    <source>
        <dbReference type="ARBA" id="ARBA00023274"/>
    </source>
</evidence>
<evidence type="ECO:0000256" key="2">
    <source>
        <dbReference type="ARBA" id="ARBA00022730"/>
    </source>
</evidence>
<dbReference type="RefSeq" id="WP_042684485.1">
    <property type="nucleotide sequence ID" value="NZ_DUIH01000002.1"/>
</dbReference>
<dbReference type="GO" id="GO:0003735">
    <property type="term" value="F:structural constituent of ribosome"/>
    <property type="evidence" value="ECO:0007669"/>
    <property type="project" value="InterPro"/>
</dbReference>
<dbReference type="InterPro" id="IPR018269">
    <property type="entry name" value="Ribosomal_uS13_CS"/>
</dbReference>
<comment type="similarity">
    <text evidence="1 6 7">Belongs to the universal ribosomal protein uS13 family.</text>
</comment>
<dbReference type="GO" id="GO:0019843">
    <property type="term" value="F:rRNA binding"/>
    <property type="evidence" value="ECO:0007669"/>
    <property type="project" value="UniProtKB-UniRule"/>
</dbReference>
<sequence length="159" mass="17814">MSNDAEAHEDEFKHLVRIANTDLDGNKKVAMALTGVRGIGRRVAKVLAQKAGVNMDARLGTLSDEEIERLRQLVEGALTSSIPTWMLNRRKDLLTGEDRHVFGSDLAMQHMEDITFLKKIRCYRGIRHERGHKVRGQRTRSTGRTGATVGVVRKKLGGR</sequence>